<evidence type="ECO:0000313" key="1">
    <source>
        <dbReference type="EMBL" id="SMX27138.1"/>
    </source>
</evidence>
<dbReference type="Proteomes" id="UP000225972">
    <property type="component" value="Unassembled WGS sequence"/>
</dbReference>
<sequence>MSDFMMLEKLSQLVLSSPEFVKIEREMHQFCPFEAIGMARQEIRHSHFLSYILDPSRPHGLGDTALRALLKALPFALPSESLRFHFLPLSSANVWRERERIDILIEIPNQGGKGAVIAIEVKVDASERQNQLKDYAQRITSIYPAESWHHLFCFLSPDGREGETQGDQEWKSLSFQDLLNEIDQALLRENIIGDGAELFGHYKNMMKRHGLVHETGEQDDLDQAVQMIWSKHKEALDYLIANRPDPLNDVLEAMEEQKDAFAQRLGGDIRIVADETFRRYRRFSFPDLMDEYPALRKGDKNWISSASQLVLEVTAENEEIVASFAVGPIGEDVEFRLQLISAMNEAFAERKKPTTRVHHYKRGGILTWEELHGCENRLGELKTKLKAFVLDHYDLVAAAVNQAAKAQPAS</sequence>
<evidence type="ECO:0008006" key="3">
    <source>
        <dbReference type="Google" id="ProtNLM"/>
    </source>
</evidence>
<protein>
    <recommendedName>
        <fullName evidence="3">PD-(D/E)XK nuclease superfamily protein</fullName>
    </recommendedName>
</protein>
<reference evidence="2" key="1">
    <citation type="submission" date="2017-05" db="EMBL/GenBank/DDBJ databases">
        <authorList>
            <person name="Rodrigo-Torres L."/>
            <person name="Arahal R. D."/>
            <person name="Lucena T."/>
        </authorList>
    </citation>
    <scope>NUCLEOTIDE SEQUENCE [LARGE SCALE GENOMIC DNA]</scope>
    <source>
        <strain evidence="2">CECT 8649</strain>
    </source>
</reference>
<name>A0A238J8Z8_9RHOB</name>
<accession>A0A238J8Z8</accession>
<dbReference type="EMBL" id="FXXP01000001">
    <property type="protein sequence ID" value="SMX27138.1"/>
    <property type="molecule type" value="Genomic_DNA"/>
</dbReference>
<proteinExistence type="predicted"/>
<dbReference type="Pfam" id="PF14281">
    <property type="entry name" value="PDDEXK_4"/>
    <property type="match status" value="1"/>
</dbReference>
<gene>
    <name evidence="1" type="ORF">TRP8649_01240</name>
</gene>
<dbReference type="InterPro" id="IPR029470">
    <property type="entry name" value="PDDEXK_4"/>
</dbReference>
<organism evidence="1 2">
    <name type="scientific">Pelagimonas phthalicica</name>
    <dbReference type="NCBI Taxonomy" id="1037362"/>
    <lineage>
        <taxon>Bacteria</taxon>
        <taxon>Pseudomonadati</taxon>
        <taxon>Pseudomonadota</taxon>
        <taxon>Alphaproteobacteria</taxon>
        <taxon>Rhodobacterales</taxon>
        <taxon>Roseobacteraceae</taxon>
        <taxon>Pelagimonas</taxon>
    </lineage>
</organism>
<dbReference type="AlphaFoldDB" id="A0A238J8Z8"/>
<dbReference type="RefSeq" id="WP_099243327.1">
    <property type="nucleotide sequence ID" value="NZ_FXXP01000001.1"/>
</dbReference>
<dbReference type="OrthoDB" id="7835844at2"/>
<evidence type="ECO:0000313" key="2">
    <source>
        <dbReference type="Proteomes" id="UP000225972"/>
    </source>
</evidence>
<keyword evidence="2" id="KW-1185">Reference proteome</keyword>